<sequence length="570" mass="65487">MPPKEITPFSQCPRRSPRYIYSFGGTAPINEIVNSITNGLDIKLIDPLLYIKIIDPLTIKREQLALESNVSAVKAVTTAIDRINEYFLQKKKEEKHLRELEKAKKRKKAILEANMKNSKIITKEDLERAVDLALNKAAYDQIDPEIHTFLVDELRKIRTEALKKEDYQLAEKSESAARRVLLLKNETYFGEITSSRANDLESKLSTSKSEFEKLKCFWKKKISAFKKDLDHEIFLIEEETNELLKKFDEQFEKPSFGKFKASPGLLQLKQKEKYLAISKRYQEARQLKAEASRIENQEKEDFVKKYQIELETKRNDLIKKQQEKINIKYHNGQRTIQDLVRERNHQLNKAELALKHLEVNTNEANAISSLHVVIQTPNTDQNPTQSKDSAKYSLGGSTQGYSQRSSQDSLKGSKSENHSSQRSEKTSSKDSITDSRMDPTQKYEQQCVKGCSHGCGQECENFSARCLDLYRKSEMNYSNSKSVNHIVREPGSPRKYGRDAPTTRRRGRNDLGARSKSLNRIALDTISPPLSAREDRTSQNLFLQRRMVNSIVYSKSSKSPVLSKPIRTAK</sequence>
<feature type="coiled-coil region" evidence="1">
    <location>
        <begin position="83"/>
        <end position="117"/>
    </location>
</feature>
<organism evidence="3 4">
    <name type="scientific">Tritrichomonas foetus</name>
    <dbReference type="NCBI Taxonomy" id="1144522"/>
    <lineage>
        <taxon>Eukaryota</taxon>
        <taxon>Metamonada</taxon>
        <taxon>Parabasalia</taxon>
        <taxon>Tritrichomonadida</taxon>
        <taxon>Tritrichomonadidae</taxon>
        <taxon>Tritrichomonas</taxon>
    </lineage>
</organism>
<evidence type="ECO:0000313" key="4">
    <source>
        <dbReference type="Proteomes" id="UP000179807"/>
    </source>
</evidence>
<comment type="caution">
    <text evidence="3">The sequence shown here is derived from an EMBL/GenBank/DDBJ whole genome shotgun (WGS) entry which is preliminary data.</text>
</comment>
<feature type="compositionally biased region" description="Basic and acidic residues" evidence="2">
    <location>
        <begin position="486"/>
        <end position="510"/>
    </location>
</feature>
<dbReference type="VEuPathDB" id="TrichDB:TRFO_06661"/>
<dbReference type="Proteomes" id="UP000179807">
    <property type="component" value="Unassembled WGS sequence"/>
</dbReference>
<evidence type="ECO:0000313" key="3">
    <source>
        <dbReference type="EMBL" id="OHT03431.1"/>
    </source>
</evidence>
<dbReference type="PANTHER" id="PTHR47026:SF2">
    <property type="entry name" value="FLAGELLAR ASSOCIATED PROTEIN"/>
    <property type="match status" value="1"/>
</dbReference>
<keyword evidence="1" id="KW-0175">Coiled coil</keyword>
<evidence type="ECO:0000256" key="2">
    <source>
        <dbReference type="SAM" id="MobiDB-lite"/>
    </source>
</evidence>
<gene>
    <name evidence="3" type="ORF">TRFO_06661</name>
</gene>
<feature type="compositionally biased region" description="Basic and acidic residues" evidence="2">
    <location>
        <begin position="411"/>
        <end position="438"/>
    </location>
</feature>
<dbReference type="RefSeq" id="XP_068356567.1">
    <property type="nucleotide sequence ID" value="XM_068493228.1"/>
</dbReference>
<feature type="compositionally biased region" description="Polar residues" evidence="2">
    <location>
        <begin position="377"/>
        <end position="387"/>
    </location>
</feature>
<protein>
    <submittedName>
        <fullName evidence="3">Uncharacterized protein</fullName>
    </submittedName>
</protein>
<keyword evidence="4" id="KW-1185">Reference proteome</keyword>
<feature type="region of interest" description="Disordered" evidence="2">
    <location>
        <begin position="485"/>
        <end position="510"/>
    </location>
</feature>
<dbReference type="EMBL" id="MLAK01000827">
    <property type="protein sequence ID" value="OHT03431.1"/>
    <property type="molecule type" value="Genomic_DNA"/>
</dbReference>
<evidence type="ECO:0000256" key="1">
    <source>
        <dbReference type="SAM" id="Coils"/>
    </source>
</evidence>
<reference evidence="3" key="1">
    <citation type="submission" date="2016-10" db="EMBL/GenBank/DDBJ databases">
        <authorList>
            <person name="Benchimol M."/>
            <person name="Almeida L.G."/>
            <person name="Vasconcelos A.T."/>
            <person name="Perreira-Neves A."/>
            <person name="Rosa I.A."/>
            <person name="Tasca T."/>
            <person name="Bogo M.R."/>
            <person name="de Souza W."/>
        </authorList>
    </citation>
    <scope>NUCLEOTIDE SEQUENCE [LARGE SCALE GENOMIC DNA]</scope>
    <source>
        <strain evidence="3">K</strain>
    </source>
</reference>
<dbReference type="AlphaFoldDB" id="A0A1J4JWB7"/>
<dbReference type="PANTHER" id="PTHR47026">
    <property type="entry name" value="PIGMENTOSA GTPASE REGULATOR-LIKE PROTEIN, PUTATIVE-RELATED"/>
    <property type="match status" value="1"/>
</dbReference>
<feature type="coiled-coil region" evidence="1">
    <location>
        <begin position="277"/>
        <end position="367"/>
    </location>
</feature>
<accession>A0A1J4JWB7</accession>
<name>A0A1J4JWB7_9EUKA</name>
<feature type="compositionally biased region" description="Polar residues" evidence="2">
    <location>
        <begin position="395"/>
        <end position="410"/>
    </location>
</feature>
<feature type="region of interest" description="Disordered" evidence="2">
    <location>
        <begin position="377"/>
        <end position="438"/>
    </location>
</feature>
<dbReference type="GeneID" id="94827932"/>
<proteinExistence type="predicted"/>